<dbReference type="PROSITE" id="PS51257">
    <property type="entry name" value="PROKAR_LIPOPROTEIN"/>
    <property type="match status" value="1"/>
</dbReference>
<evidence type="ECO:0000256" key="2">
    <source>
        <dbReference type="SAM" id="SignalP"/>
    </source>
</evidence>
<organism evidence="3 4">
    <name type="scientific">Roseburia amylophila</name>
    <dbReference type="NCBI Taxonomy" id="2981794"/>
    <lineage>
        <taxon>Bacteria</taxon>
        <taxon>Bacillati</taxon>
        <taxon>Bacillota</taxon>
        <taxon>Clostridia</taxon>
        <taxon>Lachnospirales</taxon>
        <taxon>Lachnospiraceae</taxon>
        <taxon>Roseburia</taxon>
    </lineage>
</organism>
<sequence length="154" mass="16969">MKNRKISTAIAEKVMTGVLTILMAISVTACGSTKEQENSAATEVTEAVVTTETESETATEAKAENEDVTETEAVTETATEEPVLFRVKVTNSNGAYLTDQPSSEVYSEYFLVENGTEFDVLEVFENDTEAATFYGVDWNGHREFLWDRDATVID</sequence>
<gene>
    <name evidence="3" type="ORF">LKD47_09225</name>
</gene>
<evidence type="ECO:0000313" key="3">
    <source>
        <dbReference type="EMBL" id="MCC2242475.1"/>
    </source>
</evidence>
<accession>A0AAW4WK12</accession>
<dbReference type="RefSeq" id="WP_227710248.1">
    <property type="nucleotide sequence ID" value="NZ_JAJEQW010000009.1"/>
</dbReference>
<dbReference type="AlphaFoldDB" id="A0AAW4WK12"/>
<proteinExistence type="predicted"/>
<name>A0AAW4WK12_9FIRM</name>
<comment type="caution">
    <text evidence="3">The sequence shown here is derived from an EMBL/GenBank/DDBJ whole genome shotgun (WGS) entry which is preliminary data.</text>
</comment>
<evidence type="ECO:0000313" key="4">
    <source>
        <dbReference type="Proteomes" id="UP001198893"/>
    </source>
</evidence>
<protein>
    <recommendedName>
        <fullName evidence="5">DUF4430 domain-containing protein</fullName>
    </recommendedName>
</protein>
<keyword evidence="2" id="KW-0732">Signal</keyword>
<dbReference type="Proteomes" id="UP001198893">
    <property type="component" value="Unassembled WGS sequence"/>
</dbReference>
<feature type="region of interest" description="Disordered" evidence="1">
    <location>
        <begin position="48"/>
        <end position="77"/>
    </location>
</feature>
<evidence type="ECO:0000256" key="1">
    <source>
        <dbReference type="SAM" id="MobiDB-lite"/>
    </source>
</evidence>
<dbReference type="EMBL" id="JAJEQW010000009">
    <property type="protein sequence ID" value="MCC2242475.1"/>
    <property type="molecule type" value="Genomic_DNA"/>
</dbReference>
<feature type="signal peptide" evidence="2">
    <location>
        <begin position="1"/>
        <end position="29"/>
    </location>
</feature>
<feature type="compositionally biased region" description="Low complexity" evidence="1">
    <location>
        <begin position="48"/>
        <end position="58"/>
    </location>
</feature>
<reference evidence="3" key="1">
    <citation type="submission" date="2021-10" db="EMBL/GenBank/DDBJ databases">
        <title>Anaerobic single-cell dispensing facilitates the cultivation of human gut bacteria.</title>
        <authorList>
            <person name="Afrizal A."/>
        </authorList>
    </citation>
    <scope>NUCLEOTIDE SEQUENCE</scope>
    <source>
        <strain evidence="3">CLA-AA-H204</strain>
    </source>
</reference>
<feature type="chain" id="PRO_5043733627" description="DUF4430 domain-containing protein" evidence="2">
    <location>
        <begin position="30"/>
        <end position="154"/>
    </location>
</feature>
<evidence type="ECO:0008006" key="5">
    <source>
        <dbReference type="Google" id="ProtNLM"/>
    </source>
</evidence>